<dbReference type="Gene3D" id="3.30.200.20">
    <property type="entry name" value="Phosphorylase Kinase, domain 1"/>
    <property type="match status" value="1"/>
</dbReference>
<comment type="caution">
    <text evidence="2">The sequence shown here is derived from an EMBL/GenBank/DDBJ whole genome shotgun (WGS) entry which is preliminary data.</text>
</comment>
<feature type="domain" description="Aminoglycoside phosphotransferase" evidence="1">
    <location>
        <begin position="33"/>
        <end position="247"/>
    </location>
</feature>
<evidence type="ECO:0000313" key="2">
    <source>
        <dbReference type="EMBL" id="GAA2113779.1"/>
    </source>
</evidence>
<organism evidence="2 3">
    <name type="scientific">Nocardioides bigeumensis</name>
    <dbReference type="NCBI Taxonomy" id="433657"/>
    <lineage>
        <taxon>Bacteria</taxon>
        <taxon>Bacillati</taxon>
        <taxon>Actinomycetota</taxon>
        <taxon>Actinomycetes</taxon>
        <taxon>Propionibacteriales</taxon>
        <taxon>Nocardioidaceae</taxon>
        <taxon>Nocardioides</taxon>
    </lineage>
</organism>
<reference evidence="3" key="1">
    <citation type="journal article" date="2019" name="Int. J. Syst. Evol. Microbiol.">
        <title>The Global Catalogue of Microorganisms (GCM) 10K type strain sequencing project: providing services to taxonomists for standard genome sequencing and annotation.</title>
        <authorList>
            <consortium name="The Broad Institute Genomics Platform"/>
            <consortium name="The Broad Institute Genome Sequencing Center for Infectious Disease"/>
            <person name="Wu L."/>
            <person name="Ma J."/>
        </authorList>
    </citation>
    <scope>NUCLEOTIDE SEQUENCE [LARGE SCALE GENOMIC DNA]</scope>
    <source>
        <strain evidence="3">JCM 16021</strain>
    </source>
</reference>
<proteinExistence type="predicted"/>
<dbReference type="Gene3D" id="1.10.510.10">
    <property type="entry name" value="Transferase(Phosphotransferase) domain 1"/>
    <property type="match status" value="1"/>
</dbReference>
<keyword evidence="3" id="KW-1185">Reference proteome</keyword>
<name>A0ABP5J9E4_9ACTN</name>
<dbReference type="SUPFAM" id="SSF56112">
    <property type="entry name" value="Protein kinase-like (PK-like)"/>
    <property type="match status" value="1"/>
</dbReference>
<evidence type="ECO:0000313" key="3">
    <source>
        <dbReference type="Proteomes" id="UP001500575"/>
    </source>
</evidence>
<dbReference type="Proteomes" id="UP001500575">
    <property type="component" value="Unassembled WGS sequence"/>
</dbReference>
<accession>A0ABP5J9E4</accession>
<sequence length="313" mass="34286">MREPPPHVSDDDVLVLLRSSWDRDLASVTHLPVGFGAHHWRADAEGTPRFFVTLDLPDERKTASELEASYAAAAQLAASGLEFVVPSLPSVTGSFTVPCADGDLSVTAWRDGTSHGFGPPETREAAEATLAMLRRLHATAPPPGLAPWRPVIDRAFSARLALRLGTPWDTGPYGERARAALSRHVEDIGRWSAAYLRLCDAAVDRPWGATHGEPHQGNQLVTPTGRVLVDWETARRAPAERDLRVLVEGGFADLCGDAIDWEMVEMYDLEWRLDEISQYADWFSAPHDGTKDDEIAYGGLLGELDRADFAVEA</sequence>
<gene>
    <name evidence="2" type="ORF">GCM10009843_01810</name>
</gene>
<dbReference type="Pfam" id="PF01636">
    <property type="entry name" value="APH"/>
    <property type="match status" value="1"/>
</dbReference>
<dbReference type="Gene3D" id="1.20.58.840">
    <property type="match status" value="1"/>
</dbReference>
<dbReference type="InterPro" id="IPR011009">
    <property type="entry name" value="Kinase-like_dom_sf"/>
</dbReference>
<dbReference type="RefSeq" id="WP_344301616.1">
    <property type="nucleotide sequence ID" value="NZ_BAAAQQ010000001.1"/>
</dbReference>
<evidence type="ECO:0000259" key="1">
    <source>
        <dbReference type="Pfam" id="PF01636"/>
    </source>
</evidence>
<dbReference type="InterPro" id="IPR002575">
    <property type="entry name" value="Aminoglycoside_PTrfase"/>
</dbReference>
<protein>
    <recommendedName>
        <fullName evidence="1">Aminoglycoside phosphotransferase domain-containing protein</fullName>
    </recommendedName>
</protein>
<dbReference type="EMBL" id="BAAAQQ010000001">
    <property type="protein sequence ID" value="GAA2113779.1"/>
    <property type="molecule type" value="Genomic_DNA"/>
</dbReference>